<comment type="similarity">
    <text evidence="2">Belongs to the amino acid-polyamine-organocation (APC) superfamily. Spore germination protein (SGP) (TC 2.A.3.9) family.</text>
</comment>
<organism evidence="9 10">
    <name type="scientific">Maledivibacter halophilus</name>
    <dbReference type="NCBI Taxonomy" id="36842"/>
    <lineage>
        <taxon>Bacteria</taxon>
        <taxon>Bacillati</taxon>
        <taxon>Bacillota</taxon>
        <taxon>Clostridia</taxon>
        <taxon>Peptostreptococcales</taxon>
        <taxon>Caminicellaceae</taxon>
        <taxon>Maledivibacter</taxon>
    </lineage>
</organism>
<comment type="subcellular location">
    <subcellularLocation>
        <location evidence="1">Membrane</location>
        <topology evidence="1">Multi-pass membrane protein</topology>
    </subcellularLocation>
</comment>
<keyword evidence="6 8" id="KW-1133">Transmembrane helix</keyword>
<evidence type="ECO:0000256" key="3">
    <source>
        <dbReference type="ARBA" id="ARBA00022448"/>
    </source>
</evidence>
<dbReference type="PANTHER" id="PTHR34975">
    <property type="entry name" value="SPORE GERMINATION PROTEIN A2"/>
    <property type="match status" value="1"/>
</dbReference>
<keyword evidence="4" id="KW-0309">Germination</keyword>
<evidence type="ECO:0000313" key="9">
    <source>
        <dbReference type="EMBL" id="SKC42622.1"/>
    </source>
</evidence>
<keyword evidence="10" id="KW-1185">Reference proteome</keyword>
<name>A0A1T5IU61_9FIRM</name>
<feature type="transmembrane region" description="Helical" evidence="8">
    <location>
        <begin position="265"/>
        <end position="287"/>
    </location>
</feature>
<dbReference type="NCBIfam" id="TIGR00912">
    <property type="entry name" value="2A0309"/>
    <property type="match status" value="1"/>
</dbReference>
<evidence type="ECO:0000256" key="7">
    <source>
        <dbReference type="ARBA" id="ARBA00023136"/>
    </source>
</evidence>
<evidence type="ECO:0000256" key="6">
    <source>
        <dbReference type="ARBA" id="ARBA00022989"/>
    </source>
</evidence>
<feature type="transmembrane region" description="Helical" evidence="8">
    <location>
        <begin position="113"/>
        <end position="131"/>
    </location>
</feature>
<accession>A0A1T5IU61</accession>
<keyword evidence="3" id="KW-0813">Transport</keyword>
<gene>
    <name evidence="9" type="ORF">SAMN02194393_00743</name>
</gene>
<feature type="transmembrane region" description="Helical" evidence="8">
    <location>
        <begin position="183"/>
        <end position="201"/>
    </location>
</feature>
<dbReference type="GO" id="GO:0016020">
    <property type="term" value="C:membrane"/>
    <property type="evidence" value="ECO:0007669"/>
    <property type="project" value="UniProtKB-SubCell"/>
</dbReference>
<feature type="transmembrane region" description="Helical" evidence="8">
    <location>
        <begin position="332"/>
        <end position="351"/>
    </location>
</feature>
<dbReference type="EMBL" id="FUZT01000001">
    <property type="protein sequence ID" value="SKC42622.1"/>
    <property type="molecule type" value="Genomic_DNA"/>
</dbReference>
<keyword evidence="5 8" id="KW-0812">Transmembrane</keyword>
<dbReference type="Pfam" id="PF03845">
    <property type="entry name" value="Spore_permease"/>
    <property type="match status" value="1"/>
</dbReference>
<evidence type="ECO:0000313" key="10">
    <source>
        <dbReference type="Proteomes" id="UP000190285"/>
    </source>
</evidence>
<keyword evidence="7 8" id="KW-0472">Membrane</keyword>
<evidence type="ECO:0000256" key="1">
    <source>
        <dbReference type="ARBA" id="ARBA00004141"/>
    </source>
</evidence>
<proteinExistence type="inferred from homology"/>
<feature type="transmembrane region" description="Helical" evidence="8">
    <location>
        <begin position="143"/>
        <end position="163"/>
    </location>
</feature>
<feature type="transmembrane region" description="Helical" evidence="8">
    <location>
        <begin position="299"/>
        <end position="317"/>
    </location>
</feature>
<evidence type="ECO:0000256" key="5">
    <source>
        <dbReference type="ARBA" id="ARBA00022692"/>
    </source>
</evidence>
<sequence>MNKEGISDKQGIAIISLFIIGSSIILATAGEAKKDLWIAIILSIIAAIPMILIYSRLLLIFPGHDLYGVLQIVFGEFIGKGISVLFIGFSFILGGLVLRVFGDFVNVASLTETPIIIPMLMIGTLCIWSVKEGIETIGRWGKFFLIGTAILIFIVSLLLISKMNINNLRPVLEEGIKPVFKGAFQAFTFPFTQLIVFSTIFTSRKKKSVYKVYIMGLLIGGLVLYVSSITDILVLGSNTASNVYFPTFETARRLSLGRVGERLEIVIAITLLLGGYIKVCICLLSTCNGIAKIFNFNDYRFIVTPIGLLIIDLSYFIHNSVMEKAEFASEIYPYYAIPFQIILPVIIWIAAEIKKKKIEIEA</sequence>
<dbReference type="Proteomes" id="UP000190285">
    <property type="component" value="Unassembled WGS sequence"/>
</dbReference>
<evidence type="ECO:0000256" key="2">
    <source>
        <dbReference type="ARBA" id="ARBA00007998"/>
    </source>
</evidence>
<dbReference type="GO" id="GO:0009847">
    <property type="term" value="P:spore germination"/>
    <property type="evidence" value="ECO:0007669"/>
    <property type="project" value="InterPro"/>
</dbReference>
<evidence type="ECO:0000256" key="8">
    <source>
        <dbReference type="SAM" id="Phobius"/>
    </source>
</evidence>
<evidence type="ECO:0000256" key="4">
    <source>
        <dbReference type="ARBA" id="ARBA00022544"/>
    </source>
</evidence>
<feature type="transmembrane region" description="Helical" evidence="8">
    <location>
        <begin position="82"/>
        <end position="101"/>
    </location>
</feature>
<protein>
    <submittedName>
        <fullName evidence="9">Spore germination protein KB</fullName>
    </submittedName>
</protein>
<dbReference type="InterPro" id="IPR004761">
    <property type="entry name" value="Spore_GerAB"/>
</dbReference>
<dbReference type="STRING" id="36842.SAMN02194393_00743"/>
<feature type="transmembrane region" description="Helical" evidence="8">
    <location>
        <begin position="36"/>
        <end position="61"/>
    </location>
</feature>
<feature type="transmembrane region" description="Helical" evidence="8">
    <location>
        <begin position="213"/>
        <end position="235"/>
    </location>
</feature>
<feature type="transmembrane region" description="Helical" evidence="8">
    <location>
        <begin position="12"/>
        <end position="30"/>
    </location>
</feature>
<reference evidence="9 10" key="1">
    <citation type="submission" date="2017-02" db="EMBL/GenBank/DDBJ databases">
        <authorList>
            <person name="Peterson S.W."/>
        </authorList>
    </citation>
    <scope>NUCLEOTIDE SEQUENCE [LARGE SCALE GENOMIC DNA]</scope>
    <source>
        <strain evidence="9 10">M1</strain>
    </source>
</reference>
<dbReference type="PANTHER" id="PTHR34975:SF2">
    <property type="entry name" value="SPORE GERMINATION PROTEIN A2"/>
    <property type="match status" value="1"/>
</dbReference>
<dbReference type="AlphaFoldDB" id="A0A1T5IU61"/>
<dbReference type="RefSeq" id="WP_170917260.1">
    <property type="nucleotide sequence ID" value="NZ_FUZT01000001.1"/>
</dbReference>